<gene>
    <name evidence="1" type="ORF">THERMOS_1627</name>
</gene>
<evidence type="ECO:0000313" key="2">
    <source>
        <dbReference type="Proteomes" id="UP000643672"/>
    </source>
</evidence>
<proteinExistence type="predicted"/>
<organism evidence="1 2">
    <name type="scientific">Bathymodiolus thermophilus thioautotrophic gill symbiont</name>
    <dbReference type="NCBI Taxonomy" id="2360"/>
    <lineage>
        <taxon>Bacteria</taxon>
        <taxon>Pseudomonadati</taxon>
        <taxon>Pseudomonadota</taxon>
        <taxon>Gammaproteobacteria</taxon>
        <taxon>sulfur-oxidizing symbionts</taxon>
    </lineage>
</organism>
<dbReference type="AlphaFoldDB" id="A0A8H8XEF2"/>
<sequence>MVFFSIFLIIRINAKISSAYFNLYWITIFSKNKLNGHLFYA</sequence>
<dbReference type="EMBL" id="CAESAQ020000076">
    <property type="protein sequence ID" value="CAB5502564.1"/>
    <property type="molecule type" value="Genomic_DNA"/>
</dbReference>
<comment type="caution">
    <text evidence="1">The sequence shown here is derived from an EMBL/GenBank/DDBJ whole genome shotgun (WGS) entry which is preliminary data.</text>
</comment>
<dbReference type="Proteomes" id="UP000643672">
    <property type="component" value="Unassembled WGS sequence"/>
</dbReference>
<evidence type="ECO:0000313" key="1">
    <source>
        <dbReference type="EMBL" id="CAB5502564.1"/>
    </source>
</evidence>
<name>A0A8H8XEF2_9GAMM</name>
<reference evidence="1 2" key="1">
    <citation type="submission" date="2020-05" db="EMBL/GenBank/DDBJ databases">
        <authorList>
            <person name="Petersen J."/>
            <person name="Sayavedra L."/>
        </authorList>
    </citation>
    <scope>NUCLEOTIDE SEQUENCE [LARGE SCALE GENOMIC DNA]</scope>
    <source>
        <strain evidence="1">B thermophilus SOXS</strain>
    </source>
</reference>
<protein>
    <submittedName>
        <fullName evidence="1">Uncharacterized protein</fullName>
    </submittedName>
</protein>
<keyword evidence="2" id="KW-1185">Reference proteome</keyword>
<accession>A0A8H8XEF2</accession>